<comment type="similarity">
    <text evidence="2">Belongs to the bZIP family. C/EBP subfamily.</text>
</comment>
<feature type="compositionally biased region" description="Low complexity" evidence="8">
    <location>
        <begin position="65"/>
        <end position="79"/>
    </location>
</feature>
<dbReference type="InterPro" id="IPR031106">
    <property type="entry name" value="C/EBP"/>
</dbReference>
<keyword evidence="4" id="KW-0238">DNA-binding</keyword>
<proteinExistence type="inferred from homology"/>
<evidence type="ECO:0000256" key="7">
    <source>
        <dbReference type="SAM" id="Coils"/>
    </source>
</evidence>
<protein>
    <recommendedName>
        <fullName evidence="13">BZIP domain-containing protein</fullName>
    </recommendedName>
</protein>
<dbReference type="AlphaFoldDB" id="A0AAE9ABE7"/>
<dbReference type="GO" id="GO:0003700">
    <property type="term" value="F:DNA-binding transcription factor activity"/>
    <property type="evidence" value="ECO:0007669"/>
    <property type="project" value="InterPro"/>
</dbReference>
<sequence>MQPTTPLRHFPYKNENICIQKPIMVNGYKMMTNHNPFGATNHPHDQMPADFYYPRNNGSQCSPPSNYSNYESYGNNGGNYQQYTVSSPNYQNVKNEPEEEYVEDPIQQKITPKKKAVMISAPRKYKKKSELEKNDPAYIEVRSRNNRAVQLSREKKKRREEAEKEAFKKLKQKCSEMENLIKQFQEEVRASRCQIPFNVFPSLEKMINYQ</sequence>
<keyword evidence="7" id="KW-0175">Coiled coil</keyword>
<dbReference type="Gene3D" id="1.20.5.170">
    <property type="match status" value="1"/>
</dbReference>
<evidence type="ECO:0000256" key="2">
    <source>
        <dbReference type="ARBA" id="ARBA00006951"/>
    </source>
</evidence>
<dbReference type="OMA" id="PYENENM"/>
<dbReference type="InterPro" id="IPR046347">
    <property type="entry name" value="bZIP_sf"/>
</dbReference>
<dbReference type="EMBL" id="CP090894">
    <property type="protein sequence ID" value="ULT95351.1"/>
    <property type="molecule type" value="Genomic_DNA"/>
</dbReference>
<evidence type="ECO:0000256" key="4">
    <source>
        <dbReference type="ARBA" id="ARBA00023125"/>
    </source>
</evidence>
<dbReference type="GO" id="GO:0006351">
    <property type="term" value="P:DNA-templated transcription"/>
    <property type="evidence" value="ECO:0007669"/>
    <property type="project" value="InterPro"/>
</dbReference>
<organism evidence="9 11">
    <name type="scientific">Caenorhabditis briggsae</name>
    <dbReference type="NCBI Taxonomy" id="6238"/>
    <lineage>
        <taxon>Eukaryota</taxon>
        <taxon>Metazoa</taxon>
        <taxon>Ecdysozoa</taxon>
        <taxon>Nematoda</taxon>
        <taxon>Chromadorea</taxon>
        <taxon>Rhabditida</taxon>
        <taxon>Rhabditina</taxon>
        <taxon>Rhabditomorpha</taxon>
        <taxon>Rhabditoidea</taxon>
        <taxon>Rhabditidae</taxon>
        <taxon>Peloderinae</taxon>
        <taxon>Caenorhabditis</taxon>
    </lineage>
</organism>
<evidence type="ECO:0000313" key="9">
    <source>
        <dbReference type="EMBL" id="ULT95351.1"/>
    </source>
</evidence>
<dbReference type="EMBL" id="CP092623">
    <property type="protein sequence ID" value="UMM28558.1"/>
    <property type="molecule type" value="Genomic_DNA"/>
</dbReference>
<reference evidence="10 12" key="1">
    <citation type="submission" date="2022-04" db="EMBL/GenBank/DDBJ databases">
        <title>Chromosome-level reference genomes for two strains of Caenorhabditis briggsae: an improved platform for comparative genomics.</title>
        <authorList>
            <person name="Stevens L."/>
            <person name="Andersen E."/>
        </authorList>
    </citation>
    <scope>NUCLEOTIDE SEQUENCE [LARGE SCALE GENOMIC DNA]</scope>
    <source>
        <strain evidence="10">VX34</strain>
        <tissue evidence="10">Whole-organism</tissue>
    </source>
</reference>
<evidence type="ECO:0000313" key="12">
    <source>
        <dbReference type="Proteomes" id="UP000829354"/>
    </source>
</evidence>
<keyword evidence="3" id="KW-0805">Transcription regulation</keyword>
<evidence type="ECO:0008006" key="13">
    <source>
        <dbReference type="Google" id="ProtNLM"/>
    </source>
</evidence>
<evidence type="ECO:0000313" key="10">
    <source>
        <dbReference type="EMBL" id="UMM28558.1"/>
    </source>
</evidence>
<dbReference type="PANTHER" id="PTHR23334">
    <property type="entry name" value="CCAAT/ENHANCER BINDING PROTEIN"/>
    <property type="match status" value="1"/>
</dbReference>
<accession>A0AAE9ABE7</accession>
<feature type="coiled-coil region" evidence="7">
    <location>
        <begin position="145"/>
        <end position="194"/>
    </location>
</feature>
<keyword evidence="5" id="KW-0804">Transcription</keyword>
<evidence type="ECO:0000256" key="5">
    <source>
        <dbReference type="ARBA" id="ARBA00023163"/>
    </source>
</evidence>
<evidence type="ECO:0000256" key="3">
    <source>
        <dbReference type="ARBA" id="ARBA00023015"/>
    </source>
</evidence>
<evidence type="ECO:0000256" key="1">
    <source>
        <dbReference type="ARBA" id="ARBA00004123"/>
    </source>
</evidence>
<evidence type="ECO:0000256" key="6">
    <source>
        <dbReference type="ARBA" id="ARBA00023242"/>
    </source>
</evidence>
<evidence type="ECO:0000256" key="8">
    <source>
        <dbReference type="SAM" id="MobiDB-lite"/>
    </source>
</evidence>
<comment type="subcellular location">
    <subcellularLocation>
        <location evidence="1">Nucleus</location>
    </subcellularLocation>
</comment>
<keyword evidence="6" id="KW-0539">Nucleus</keyword>
<evidence type="ECO:0000313" key="11">
    <source>
        <dbReference type="Proteomes" id="UP000827892"/>
    </source>
</evidence>
<dbReference type="GO" id="GO:0003677">
    <property type="term" value="F:DNA binding"/>
    <property type="evidence" value="ECO:0007669"/>
    <property type="project" value="UniProtKB-KW"/>
</dbReference>
<dbReference type="Proteomes" id="UP000829354">
    <property type="component" value="Chromosome IV"/>
</dbReference>
<dbReference type="PANTHER" id="PTHR23334:SF69">
    <property type="entry name" value="CCAAT_ENHANCER-BINDING PROTEIN GAMMA"/>
    <property type="match status" value="1"/>
</dbReference>
<dbReference type="CDD" id="cd14686">
    <property type="entry name" value="bZIP"/>
    <property type="match status" value="1"/>
</dbReference>
<reference evidence="9 11" key="2">
    <citation type="submission" date="2022-05" db="EMBL/GenBank/DDBJ databases">
        <title>Chromosome-level reference genomes for two strains of Caenorhabditis briggsae: an improved platform for comparative genomics.</title>
        <authorList>
            <person name="Stevens L."/>
            <person name="Andersen E.C."/>
        </authorList>
    </citation>
    <scope>NUCLEOTIDE SEQUENCE [LARGE SCALE GENOMIC DNA]</scope>
    <source>
        <strain evidence="9">QX1410_ONT</strain>
        <tissue evidence="9">Whole-organism</tissue>
    </source>
</reference>
<feature type="region of interest" description="Disordered" evidence="8">
    <location>
        <begin position="58"/>
        <end position="79"/>
    </location>
</feature>
<name>A0AAE9ABE7_CAEBR</name>
<dbReference type="GO" id="GO:0005634">
    <property type="term" value="C:nucleus"/>
    <property type="evidence" value="ECO:0007669"/>
    <property type="project" value="UniProtKB-SubCell"/>
</dbReference>
<dbReference type="SUPFAM" id="SSF57959">
    <property type="entry name" value="Leucine zipper domain"/>
    <property type="match status" value="1"/>
</dbReference>
<keyword evidence="12" id="KW-1185">Reference proteome</keyword>
<gene>
    <name evidence="9" type="ORF">L3Y34_004226</name>
    <name evidence="10" type="ORF">L5515_011344</name>
</gene>
<dbReference type="Proteomes" id="UP000827892">
    <property type="component" value="Chromosome IV"/>
</dbReference>